<reference evidence="19" key="1">
    <citation type="submission" date="2023-07" db="EMBL/GenBank/DDBJ databases">
        <title>Chromosome-level genome assembly of Artemia franciscana.</title>
        <authorList>
            <person name="Jo E."/>
        </authorList>
    </citation>
    <scope>NUCLEOTIDE SEQUENCE</scope>
    <source>
        <tissue evidence="19">Whole body</tissue>
    </source>
</reference>
<feature type="region of interest" description="Interaction with histone H4 N-terminus" evidence="13">
    <location>
        <begin position="212"/>
        <end position="214"/>
    </location>
</feature>
<evidence type="ECO:0000256" key="15">
    <source>
        <dbReference type="SAM" id="Coils"/>
    </source>
</evidence>
<feature type="site" description="Interaction with histone H4 N-terminus" evidence="14">
    <location>
        <position position="186"/>
    </location>
</feature>
<feature type="coiled-coil region" evidence="15">
    <location>
        <begin position="350"/>
        <end position="403"/>
    </location>
</feature>
<feature type="domain" description="Histone acetyl transferase HAT1 N-terminal" evidence="17">
    <location>
        <begin position="13"/>
        <end position="174"/>
    </location>
</feature>
<dbReference type="Gene3D" id="3.40.630.30">
    <property type="match status" value="1"/>
</dbReference>
<keyword evidence="6" id="KW-0227">DNA damage</keyword>
<evidence type="ECO:0000259" key="18">
    <source>
        <dbReference type="Pfam" id="PF21183"/>
    </source>
</evidence>
<feature type="active site" description="Proton donor/acceptor" evidence="12">
    <location>
        <position position="263"/>
    </location>
</feature>
<evidence type="ECO:0000313" key="19">
    <source>
        <dbReference type="EMBL" id="KAK2721128.1"/>
    </source>
</evidence>
<dbReference type="FunFam" id="1.10.10.390:FF:000001">
    <property type="entry name" value="Histone acetyltransferase type B catalytic subunit"/>
    <property type="match status" value="1"/>
</dbReference>
<keyword evidence="7" id="KW-0234">DNA repair</keyword>
<dbReference type="EC" id="2.3.1.48" evidence="3 11"/>
<keyword evidence="20" id="KW-1185">Reference proteome</keyword>
<keyword evidence="5 11" id="KW-0808">Transferase</keyword>
<dbReference type="InterPro" id="IPR019467">
    <property type="entry name" value="Hat1_N"/>
</dbReference>
<dbReference type="GO" id="GO:0004402">
    <property type="term" value="F:histone acetyltransferase activity"/>
    <property type="evidence" value="ECO:0007669"/>
    <property type="project" value="UniProtKB-UniRule"/>
</dbReference>
<feature type="domain" description="N-acetyltransferase" evidence="16">
    <location>
        <begin position="187"/>
        <end position="254"/>
    </location>
</feature>
<dbReference type="Pfam" id="PF10394">
    <property type="entry name" value="Hat1_N"/>
    <property type="match status" value="1"/>
</dbReference>
<name>A0AA88I4P7_ARTSF</name>
<evidence type="ECO:0000256" key="1">
    <source>
        <dbReference type="ARBA" id="ARBA00004123"/>
    </source>
</evidence>
<evidence type="ECO:0000256" key="6">
    <source>
        <dbReference type="ARBA" id="ARBA00022763"/>
    </source>
</evidence>
<dbReference type="GO" id="GO:0005634">
    <property type="term" value="C:nucleus"/>
    <property type="evidence" value="ECO:0007669"/>
    <property type="project" value="UniProtKB-SubCell"/>
</dbReference>
<evidence type="ECO:0000256" key="13">
    <source>
        <dbReference type="PIRSR" id="PIRSR038084-2"/>
    </source>
</evidence>
<feature type="domain" description="Histone acetyltransferase type B catalytic subunit C-terminal" evidence="18">
    <location>
        <begin position="273"/>
        <end position="324"/>
    </location>
</feature>
<evidence type="ECO:0000256" key="14">
    <source>
        <dbReference type="PIRSR" id="PIRSR038084-3"/>
    </source>
</evidence>
<evidence type="ECO:0000256" key="4">
    <source>
        <dbReference type="ARBA" id="ARBA00021268"/>
    </source>
</evidence>
<dbReference type="GO" id="GO:0042393">
    <property type="term" value="F:histone binding"/>
    <property type="evidence" value="ECO:0007669"/>
    <property type="project" value="InterPro"/>
</dbReference>
<keyword evidence="8" id="KW-0539">Nucleus</keyword>
<dbReference type="Gene3D" id="3.90.360.10">
    <property type="entry name" value="Histone acetyl transferase 1 (HAT1), N-terminal domain"/>
    <property type="match status" value="1"/>
</dbReference>
<comment type="subcellular location">
    <subcellularLocation>
        <location evidence="1">Nucleus</location>
    </subcellularLocation>
</comment>
<evidence type="ECO:0000256" key="2">
    <source>
        <dbReference type="ARBA" id="ARBA00010543"/>
    </source>
</evidence>
<accession>A0AA88I4P7</accession>
<evidence type="ECO:0000259" key="17">
    <source>
        <dbReference type="Pfam" id="PF10394"/>
    </source>
</evidence>
<dbReference type="SUPFAM" id="SSF55729">
    <property type="entry name" value="Acyl-CoA N-acyltransferases (Nat)"/>
    <property type="match status" value="1"/>
</dbReference>
<dbReference type="InterPro" id="IPR000182">
    <property type="entry name" value="GNAT_dom"/>
</dbReference>
<keyword evidence="9 11" id="KW-0012">Acyltransferase</keyword>
<dbReference type="Proteomes" id="UP001187531">
    <property type="component" value="Unassembled WGS sequence"/>
</dbReference>
<gene>
    <name evidence="19" type="ORF">QYM36_003414</name>
</gene>
<comment type="similarity">
    <text evidence="2 11">Belongs to the HAT1 family.</text>
</comment>
<dbReference type="InterPro" id="IPR013523">
    <property type="entry name" value="Hist_AcTrfase_HAT1_C"/>
</dbReference>
<evidence type="ECO:0000256" key="8">
    <source>
        <dbReference type="ARBA" id="ARBA00023242"/>
    </source>
</evidence>
<dbReference type="InterPro" id="IPR016181">
    <property type="entry name" value="Acyl_CoA_acyltransferase"/>
</dbReference>
<dbReference type="EMBL" id="JAVRJZ010000006">
    <property type="protein sequence ID" value="KAK2721128.1"/>
    <property type="molecule type" value="Genomic_DNA"/>
</dbReference>
<dbReference type="Pfam" id="PF00583">
    <property type="entry name" value="Acetyltransf_1"/>
    <property type="match status" value="1"/>
</dbReference>
<evidence type="ECO:0000256" key="3">
    <source>
        <dbReference type="ARBA" id="ARBA00013184"/>
    </source>
</evidence>
<feature type="binding site" evidence="13">
    <location>
        <begin position="235"/>
        <end position="241"/>
    </location>
    <ligand>
        <name>acetyl-CoA</name>
        <dbReference type="ChEBI" id="CHEBI:57288"/>
    </ligand>
</feature>
<dbReference type="GO" id="GO:0006281">
    <property type="term" value="P:DNA repair"/>
    <property type="evidence" value="ECO:0007669"/>
    <property type="project" value="UniProtKB-KW"/>
</dbReference>
<evidence type="ECO:0000313" key="20">
    <source>
        <dbReference type="Proteomes" id="UP001187531"/>
    </source>
</evidence>
<comment type="caution">
    <text evidence="19">The sequence shown here is derived from an EMBL/GenBank/DDBJ whole genome shotgun (WGS) entry which is preliminary data.</text>
</comment>
<keyword evidence="15" id="KW-0175">Coiled coil</keyword>
<dbReference type="PANTHER" id="PTHR12046">
    <property type="entry name" value="HISTONE ACETYLTRANSFERASE TYPE B CATALYTIC SUBUNIT"/>
    <property type="match status" value="1"/>
</dbReference>
<protein>
    <recommendedName>
        <fullName evidence="4 11">Histone acetyltransferase type B catalytic subunit</fullName>
        <ecNumber evidence="3 11">2.3.1.48</ecNumber>
    </recommendedName>
</protein>
<feature type="region of interest" description="Interaction with histone H4 N-terminus" evidence="13">
    <location>
        <begin position="50"/>
        <end position="52"/>
    </location>
</feature>
<evidence type="ECO:0000256" key="10">
    <source>
        <dbReference type="ARBA" id="ARBA00048017"/>
    </source>
</evidence>
<dbReference type="InterPro" id="IPR037113">
    <property type="entry name" value="Hat1_N_sf"/>
</dbReference>
<dbReference type="PIRSF" id="PIRSF038084">
    <property type="entry name" value="HAT-B_cat"/>
    <property type="match status" value="1"/>
</dbReference>
<dbReference type="CDD" id="cd04301">
    <property type="entry name" value="NAT_SF"/>
    <property type="match status" value="1"/>
</dbReference>
<evidence type="ECO:0000256" key="5">
    <source>
        <dbReference type="ARBA" id="ARBA00022679"/>
    </source>
</evidence>
<evidence type="ECO:0000256" key="9">
    <source>
        <dbReference type="ARBA" id="ARBA00023315"/>
    </source>
</evidence>
<evidence type="ECO:0000256" key="7">
    <source>
        <dbReference type="ARBA" id="ARBA00023204"/>
    </source>
</evidence>
<evidence type="ECO:0000259" key="16">
    <source>
        <dbReference type="Pfam" id="PF00583"/>
    </source>
</evidence>
<dbReference type="Pfam" id="PF21183">
    <property type="entry name" value="HAT1_C"/>
    <property type="match status" value="1"/>
</dbReference>
<dbReference type="Gene3D" id="1.10.10.390">
    <property type="match status" value="1"/>
</dbReference>
<dbReference type="InterPro" id="IPR048776">
    <property type="entry name" value="HAT1_C"/>
</dbReference>
<sequence>MDLQSMRRFAEKYTVDSNEAIEFKLVRRKEDLENDSTSFKPEMSHQIYGEGEKIFGYKDLSIKIYYTAGHLNTYVGTEYTAKVDQKKFDVKADNLMKPLSNVLPPGFTTSLDEFCSVLEKEGPFKPMGELLNVFSTKDKDGSLRNFEVYSGDVDTEGFKSYHERIQTFILFFIDAASFIDVDDNKWRFFFVFEKYIKDGTQDYAVAGYATIYEYYAYPEARRPRISQMLVLPPFQGCGIGSKLLKTVYDAYIPDKAVRDITVEDPSEDFVRLRDFVDCSHCMKLEPFSEENLKKGFSESMATEARLKFKINKKQARRVYEILRLRATNVHDEDEYKKFRIAVKSRLNIPFQKVEQQIKKLEGKSVSEEEIKAIVDYKSKEERLEMLDKEYKQLEEEYNHVISRLEKIVD</sequence>
<proteinExistence type="inferred from homology"/>
<dbReference type="GO" id="GO:0031509">
    <property type="term" value="P:subtelomeric heterochromatin formation"/>
    <property type="evidence" value="ECO:0007669"/>
    <property type="project" value="InterPro"/>
</dbReference>
<comment type="catalytic activity">
    <reaction evidence="10 11">
        <text>L-lysyl-[protein] + acetyl-CoA = N(6)-acetyl-L-lysyl-[protein] + CoA + H(+)</text>
        <dbReference type="Rhea" id="RHEA:45948"/>
        <dbReference type="Rhea" id="RHEA-COMP:9752"/>
        <dbReference type="Rhea" id="RHEA-COMP:10731"/>
        <dbReference type="ChEBI" id="CHEBI:15378"/>
        <dbReference type="ChEBI" id="CHEBI:29969"/>
        <dbReference type="ChEBI" id="CHEBI:57287"/>
        <dbReference type="ChEBI" id="CHEBI:57288"/>
        <dbReference type="ChEBI" id="CHEBI:61930"/>
        <dbReference type="EC" id="2.3.1.48"/>
    </reaction>
</comment>
<evidence type="ECO:0000256" key="12">
    <source>
        <dbReference type="PIRSR" id="PIRSR038084-1"/>
    </source>
</evidence>
<dbReference type="InterPro" id="IPR017380">
    <property type="entry name" value="Hist_AcTrfase_B-typ_cat-su"/>
</dbReference>
<evidence type="ECO:0000256" key="11">
    <source>
        <dbReference type="PIRNR" id="PIRNR038084"/>
    </source>
</evidence>
<organism evidence="19 20">
    <name type="scientific">Artemia franciscana</name>
    <name type="common">Brine shrimp</name>
    <name type="synonym">Artemia sanfranciscana</name>
    <dbReference type="NCBI Taxonomy" id="6661"/>
    <lineage>
        <taxon>Eukaryota</taxon>
        <taxon>Metazoa</taxon>
        <taxon>Ecdysozoa</taxon>
        <taxon>Arthropoda</taxon>
        <taxon>Crustacea</taxon>
        <taxon>Branchiopoda</taxon>
        <taxon>Anostraca</taxon>
        <taxon>Artemiidae</taxon>
        <taxon>Artemia</taxon>
    </lineage>
</organism>
<dbReference type="GO" id="GO:0000781">
    <property type="term" value="C:chromosome, telomeric region"/>
    <property type="evidence" value="ECO:0007669"/>
    <property type="project" value="GOC"/>
</dbReference>
<dbReference type="AlphaFoldDB" id="A0AA88I4P7"/>